<evidence type="ECO:0000313" key="2">
    <source>
        <dbReference type="EMBL" id="KAG5684533.1"/>
    </source>
</evidence>
<accession>A0A9J6CR85</accession>
<dbReference type="CDD" id="cd00170">
    <property type="entry name" value="SEC14"/>
    <property type="match status" value="1"/>
</dbReference>
<name>A0A9J6CR85_POLVA</name>
<dbReference type="AlphaFoldDB" id="A0A9J6CR85"/>
<dbReference type="SUPFAM" id="SSF52087">
    <property type="entry name" value="CRAL/TRIO domain"/>
    <property type="match status" value="1"/>
</dbReference>
<proteinExistence type="predicted"/>
<evidence type="ECO:0000259" key="1">
    <source>
        <dbReference type="PROSITE" id="PS50191"/>
    </source>
</evidence>
<keyword evidence="3" id="KW-1185">Reference proteome</keyword>
<dbReference type="SUPFAM" id="SSF46938">
    <property type="entry name" value="CRAL/TRIO N-terminal domain"/>
    <property type="match status" value="1"/>
</dbReference>
<dbReference type="PANTHER" id="PTHR10174">
    <property type="entry name" value="ALPHA-TOCOPHEROL TRANSFER PROTEIN-RELATED"/>
    <property type="match status" value="1"/>
</dbReference>
<dbReference type="InterPro" id="IPR036273">
    <property type="entry name" value="CRAL/TRIO_N_dom_sf"/>
</dbReference>
<dbReference type="SMART" id="SM00516">
    <property type="entry name" value="SEC14"/>
    <property type="match status" value="1"/>
</dbReference>
<protein>
    <recommendedName>
        <fullName evidence="1">CRAL-TRIO domain-containing protein</fullName>
    </recommendedName>
</protein>
<dbReference type="InterPro" id="IPR036865">
    <property type="entry name" value="CRAL-TRIO_dom_sf"/>
</dbReference>
<dbReference type="EMBL" id="JADBJN010000001">
    <property type="protein sequence ID" value="KAG5684533.1"/>
    <property type="molecule type" value="Genomic_DNA"/>
</dbReference>
<sequence>MQFSPETIRKAKEELRENEDKKKHSLQQFKEWIKVHPFIKKCCTDDVFLLAFLRVKKYWNDEAFKVFENYLLFRYKNKKWFDLSDEKLERYRELTRSGYLYNSVGRNYNKSSYMMCNMSKVDLNKFGVDELFHCYFTNTILMLIDEKTQVNGLGGAANLKNVTMRQVAIYPVGQVINFTKYLTNANPLRFVSIEIIGAPSFANQILNIFKMALPEKLRQRVHAIGNYEELQQAVSKECIPKEMGGEVPEEELIERHLKNFEKNLPMLRKIADFELILENIDEEIRAENVGSFRKLTID</sequence>
<dbReference type="PANTHER" id="PTHR10174:SF208">
    <property type="entry name" value="CRAL-TRIO DOMAIN-CONTAINING PROTEIN DDB_G0278031"/>
    <property type="match status" value="1"/>
</dbReference>
<dbReference type="PRINTS" id="PR00180">
    <property type="entry name" value="CRETINALDHBP"/>
</dbReference>
<dbReference type="GO" id="GO:1902936">
    <property type="term" value="F:phosphatidylinositol bisphosphate binding"/>
    <property type="evidence" value="ECO:0007669"/>
    <property type="project" value="TreeGrafter"/>
</dbReference>
<dbReference type="OrthoDB" id="1434354at2759"/>
<dbReference type="GO" id="GO:0016020">
    <property type="term" value="C:membrane"/>
    <property type="evidence" value="ECO:0007669"/>
    <property type="project" value="TreeGrafter"/>
</dbReference>
<comment type="caution">
    <text evidence="2">The sequence shown here is derived from an EMBL/GenBank/DDBJ whole genome shotgun (WGS) entry which is preliminary data.</text>
</comment>
<dbReference type="InterPro" id="IPR001251">
    <property type="entry name" value="CRAL-TRIO_dom"/>
</dbReference>
<feature type="domain" description="CRAL-TRIO" evidence="1">
    <location>
        <begin position="158"/>
        <end position="251"/>
    </location>
</feature>
<reference evidence="2" key="1">
    <citation type="submission" date="2021-03" db="EMBL/GenBank/DDBJ databases">
        <title>Chromosome level genome of the anhydrobiotic midge Polypedilum vanderplanki.</title>
        <authorList>
            <person name="Yoshida Y."/>
            <person name="Kikawada T."/>
            <person name="Gusev O."/>
        </authorList>
    </citation>
    <scope>NUCLEOTIDE SEQUENCE</scope>
    <source>
        <strain evidence="2">NIAS01</strain>
        <tissue evidence="2">Whole body or cell culture</tissue>
    </source>
</reference>
<dbReference type="Pfam" id="PF00650">
    <property type="entry name" value="CRAL_TRIO"/>
    <property type="match status" value="1"/>
</dbReference>
<dbReference type="Proteomes" id="UP001107558">
    <property type="component" value="Chromosome 1"/>
</dbReference>
<dbReference type="Gene3D" id="3.40.525.10">
    <property type="entry name" value="CRAL-TRIO lipid binding domain"/>
    <property type="match status" value="1"/>
</dbReference>
<gene>
    <name evidence="2" type="ORF">PVAND_013761</name>
</gene>
<dbReference type="Gene3D" id="1.10.8.20">
    <property type="entry name" value="N-terminal domain of phosphatidylinositol transfer protein sec14p"/>
    <property type="match status" value="1"/>
</dbReference>
<evidence type="ECO:0000313" key="3">
    <source>
        <dbReference type="Proteomes" id="UP001107558"/>
    </source>
</evidence>
<dbReference type="PROSITE" id="PS50191">
    <property type="entry name" value="CRAL_TRIO"/>
    <property type="match status" value="1"/>
</dbReference>
<organism evidence="2 3">
    <name type="scientific">Polypedilum vanderplanki</name>
    <name type="common">Sleeping chironomid midge</name>
    <dbReference type="NCBI Taxonomy" id="319348"/>
    <lineage>
        <taxon>Eukaryota</taxon>
        <taxon>Metazoa</taxon>
        <taxon>Ecdysozoa</taxon>
        <taxon>Arthropoda</taxon>
        <taxon>Hexapoda</taxon>
        <taxon>Insecta</taxon>
        <taxon>Pterygota</taxon>
        <taxon>Neoptera</taxon>
        <taxon>Endopterygota</taxon>
        <taxon>Diptera</taxon>
        <taxon>Nematocera</taxon>
        <taxon>Chironomoidea</taxon>
        <taxon>Chironomidae</taxon>
        <taxon>Chironominae</taxon>
        <taxon>Polypedilum</taxon>
        <taxon>Polypedilum</taxon>
    </lineage>
</organism>